<name>A0A9R0SAT1_TRITD</name>
<reference evidence="2 3" key="1">
    <citation type="submission" date="2017-09" db="EMBL/GenBank/DDBJ databases">
        <authorList>
            <consortium name="International Durum Wheat Genome Sequencing Consortium (IDWGSC)"/>
            <person name="Milanesi L."/>
        </authorList>
    </citation>
    <scope>NUCLEOTIDE SEQUENCE [LARGE SCALE GENOMIC DNA]</scope>
    <source>
        <strain evidence="3">cv. Svevo</strain>
    </source>
</reference>
<dbReference type="Proteomes" id="UP000324705">
    <property type="component" value="Chromosome 4A"/>
</dbReference>
<dbReference type="Gene3D" id="3.40.50.300">
    <property type="entry name" value="P-loop containing nucleotide triphosphate hydrolases"/>
    <property type="match status" value="1"/>
</dbReference>
<keyword evidence="3" id="KW-1185">Reference proteome</keyword>
<feature type="region of interest" description="Disordered" evidence="1">
    <location>
        <begin position="1"/>
        <end position="59"/>
    </location>
</feature>
<sequence length="119" mass="12635">MAMATGQHRATGSAHEHRTTTTRAAAPASKTLTPPHPRAATTPTKETSGKDPPFAPLDRLGAIEEHSDLGQGFHVAEKDMGIRGIGSMFGEQQSGDVANVGIDLFFDMLFDSLSKVLSF</sequence>
<dbReference type="EMBL" id="LT934117">
    <property type="protein sequence ID" value="VAH91872.1"/>
    <property type="molecule type" value="Genomic_DNA"/>
</dbReference>
<evidence type="ECO:0000256" key="1">
    <source>
        <dbReference type="SAM" id="MobiDB-lite"/>
    </source>
</evidence>
<dbReference type="AlphaFoldDB" id="A0A9R0SAT1"/>
<dbReference type="Gramene" id="TRITD4Av1G121260.7">
    <property type="protein sequence ID" value="TRITD4Av1G121260.7"/>
    <property type="gene ID" value="TRITD4Av1G121260"/>
</dbReference>
<proteinExistence type="predicted"/>
<evidence type="ECO:0000313" key="2">
    <source>
        <dbReference type="EMBL" id="VAH91872.1"/>
    </source>
</evidence>
<feature type="compositionally biased region" description="Low complexity" evidence="1">
    <location>
        <begin position="21"/>
        <end position="44"/>
    </location>
</feature>
<dbReference type="InterPro" id="IPR027417">
    <property type="entry name" value="P-loop_NTPase"/>
</dbReference>
<evidence type="ECO:0000313" key="3">
    <source>
        <dbReference type="Proteomes" id="UP000324705"/>
    </source>
</evidence>
<protein>
    <submittedName>
        <fullName evidence="2">Uncharacterized protein</fullName>
    </submittedName>
</protein>
<organism evidence="2 3">
    <name type="scientific">Triticum turgidum subsp. durum</name>
    <name type="common">Durum wheat</name>
    <name type="synonym">Triticum durum</name>
    <dbReference type="NCBI Taxonomy" id="4567"/>
    <lineage>
        <taxon>Eukaryota</taxon>
        <taxon>Viridiplantae</taxon>
        <taxon>Streptophyta</taxon>
        <taxon>Embryophyta</taxon>
        <taxon>Tracheophyta</taxon>
        <taxon>Spermatophyta</taxon>
        <taxon>Magnoliopsida</taxon>
        <taxon>Liliopsida</taxon>
        <taxon>Poales</taxon>
        <taxon>Poaceae</taxon>
        <taxon>BOP clade</taxon>
        <taxon>Pooideae</taxon>
        <taxon>Triticodae</taxon>
        <taxon>Triticeae</taxon>
        <taxon>Triticinae</taxon>
        <taxon>Triticum</taxon>
    </lineage>
</organism>
<gene>
    <name evidence="2" type="ORF">TRITD_4Av1G121260</name>
</gene>
<accession>A0A9R0SAT1</accession>